<name>A0AAD5S3L4_9FUNG</name>
<reference evidence="1" key="1">
    <citation type="submission" date="2020-05" db="EMBL/GenBank/DDBJ databases">
        <title>Phylogenomic resolution of chytrid fungi.</title>
        <authorList>
            <person name="Stajich J.E."/>
            <person name="Amses K."/>
            <person name="Simmons R."/>
            <person name="Seto K."/>
            <person name="Myers J."/>
            <person name="Bonds A."/>
            <person name="Quandt C.A."/>
            <person name="Barry K."/>
            <person name="Liu P."/>
            <person name="Grigoriev I."/>
            <person name="Longcore J.E."/>
            <person name="James T.Y."/>
        </authorList>
    </citation>
    <scope>NUCLEOTIDE SEQUENCE</scope>
    <source>
        <strain evidence="1">JEL0318</strain>
    </source>
</reference>
<proteinExistence type="predicted"/>
<gene>
    <name evidence="1" type="ORF">HK097_004099</name>
</gene>
<organism evidence="1 2">
    <name type="scientific">Rhizophlyctis rosea</name>
    <dbReference type="NCBI Taxonomy" id="64517"/>
    <lineage>
        <taxon>Eukaryota</taxon>
        <taxon>Fungi</taxon>
        <taxon>Fungi incertae sedis</taxon>
        <taxon>Chytridiomycota</taxon>
        <taxon>Chytridiomycota incertae sedis</taxon>
        <taxon>Chytridiomycetes</taxon>
        <taxon>Rhizophlyctidales</taxon>
        <taxon>Rhizophlyctidaceae</taxon>
        <taxon>Rhizophlyctis</taxon>
    </lineage>
</organism>
<dbReference type="Proteomes" id="UP001212841">
    <property type="component" value="Unassembled WGS sequence"/>
</dbReference>
<evidence type="ECO:0000313" key="2">
    <source>
        <dbReference type="Proteomes" id="UP001212841"/>
    </source>
</evidence>
<keyword evidence="2" id="KW-1185">Reference proteome</keyword>
<accession>A0AAD5S3L4</accession>
<comment type="caution">
    <text evidence="1">The sequence shown here is derived from an EMBL/GenBank/DDBJ whole genome shotgun (WGS) entry which is preliminary data.</text>
</comment>
<evidence type="ECO:0000313" key="1">
    <source>
        <dbReference type="EMBL" id="KAJ3035796.1"/>
    </source>
</evidence>
<sequence length="56" mass="6502">TNLLSLKTTLMDRQTRLDRQLAVYENAGEEYAGVVRAYRGVMESVRTLEWDLERLA</sequence>
<dbReference type="EMBL" id="JADGJD010002006">
    <property type="protein sequence ID" value="KAJ3035796.1"/>
    <property type="molecule type" value="Genomic_DNA"/>
</dbReference>
<protein>
    <submittedName>
        <fullName evidence="1">Uncharacterized protein</fullName>
    </submittedName>
</protein>
<feature type="non-terminal residue" evidence="1">
    <location>
        <position position="1"/>
    </location>
</feature>
<dbReference type="AlphaFoldDB" id="A0AAD5S3L4"/>